<accession>A0A3B0SG29</accession>
<dbReference type="InterPro" id="IPR011991">
    <property type="entry name" value="ArsR-like_HTH"/>
</dbReference>
<dbReference type="CDD" id="cd00090">
    <property type="entry name" value="HTH_ARSR"/>
    <property type="match status" value="1"/>
</dbReference>
<keyword evidence="2" id="KW-0238">DNA-binding</keyword>
<gene>
    <name evidence="5" type="ORF">MNBD_ALPHA02-2060</name>
</gene>
<keyword evidence="1" id="KW-0805">Transcription regulation</keyword>
<dbReference type="NCBIfam" id="NF033788">
    <property type="entry name" value="HTH_metalloreg"/>
    <property type="match status" value="1"/>
</dbReference>
<dbReference type="PANTHER" id="PTHR43132">
    <property type="entry name" value="ARSENICAL RESISTANCE OPERON REPRESSOR ARSR-RELATED"/>
    <property type="match status" value="1"/>
</dbReference>
<evidence type="ECO:0000256" key="3">
    <source>
        <dbReference type="ARBA" id="ARBA00023163"/>
    </source>
</evidence>
<dbReference type="SUPFAM" id="SSF46785">
    <property type="entry name" value="Winged helix' DNA-binding domain"/>
    <property type="match status" value="1"/>
</dbReference>
<dbReference type="SMART" id="SM00418">
    <property type="entry name" value="HTH_ARSR"/>
    <property type="match status" value="1"/>
</dbReference>
<dbReference type="InterPro" id="IPR036390">
    <property type="entry name" value="WH_DNA-bd_sf"/>
</dbReference>
<dbReference type="InterPro" id="IPR051011">
    <property type="entry name" value="Metal_resp_trans_reg"/>
</dbReference>
<protein>
    <recommendedName>
        <fullName evidence="4">HTH arsR-type domain-containing protein</fullName>
    </recommendedName>
</protein>
<dbReference type="EMBL" id="UOED01000137">
    <property type="protein sequence ID" value="VAV99926.1"/>
    <property type="molecule type" value="Genomic_DNA"/>
</dbReference>
<evidence type="ECO:0000256" key="1">
    <source>
        <dbReference type="ARBA" id="ARBA00023015"/>
    </source>
</evidence>
<dbReference type="InterPro" id="IPR036388">
    <property type="entry name" value="WH-like_DNA-bd_sf"/>
</dbReference>
<dbReference type="AlphaFoldDB" id="A0A3B0SG29"/>
<organism evidence="5">
    <name type="scientific">hydrothermal vent metagenome</name>
    <dbReference type="NCBI Taxonomy" id="652676"/>
    <lineage>
        <taxon>unclassified sequences</taxon>
        <taxon>metagenomes</taxon>
        <taxon>ecological metagenomes</taxon>
    </lineage>
</organism>
<feature type="domain" description="HTH arsR-type" evidence="4">
    <location>
        <begin position="1"/>
        <end position="96"/>
    </location>
</feature>
<dbReference type="PRINTS" id="PR00778">
    <property type="entry name" value="HTHARSR"/>
</dbReference>
<dbReference type="InterPro" id="IPR001845">
    <property type="entry name" value="HTH_ArsR_DNA-bd_dom"/>
</dbReference>
<dbReference type="Gene3D" id="1.10.10.10">
    <property type="entry name" value="Winged helix-like DNA-binding domain superfamily/Winged helix DNA-binding domain"/>
    <property type="match status" value="1"/>
</dbReference>
<reference evidence="5" key="1">
    <citation type="submission" date="2018-06" db="EMBL/GenBank/DDBJ databases">
        <authorList>
            <person name="Zhirakovskaya E."/>
        </authorList>
    </citation>
    <scope>NUCLEOTIDE SEQUENCE</scope>
</reference>
<evidence type="ECO:0000256" key="2">
    <source>
        <dbReference type="ARBA" id="ARBA00023125"/>
    </source>
</evidence>
<sequence>MMNDDLAVKMLSALAQPTRFGVFRLLMRHGPEGLAAGAIAENLDVPQNTLSSHLNILAHAGLINSVRRGRSLIYAVEIEATKIFMNYLVTDCCEGHPEICDLKNI</sequence>
<evidence type="ECO:0000313" key="5">
    <source>
        <dbReference type="EMBL" id="VAV99926.1"/>
    </source>
</evidence>
<name>A0A3B0SG29_9ZZZZ</name>
<evidence type="ECO:0000259" key="4">
    <source>
        <dbReference type="PROSITE" id="PS50987"/>
    </source>
</evidence>
<dbReference type="PANTHER" id="PTHR43132:SF2">
    <property type="entry name" value="ARSENICAL RESISTANCE OPERON REPRESSOR ARSR-RELATED"/>
    <property type="match status" value="1"/>
</dbReference>
<keyword evidence="3" id="KW-0804">Transcription</keyword>
<dbReference type="PROSITE" id="PS50987">
    <property type="entry name" value="HTH_ARSR_2"/>
    <property type="match status" value="1"/>
</dbReference>
<dbReference type="GO" id="GO:0003700">
    <property type="term" value="F:DNA-binding transcription factor activity"/>
    <property type="evidence" value="ECO:0007669"/>
    <property type="project" value="InterPro"/>
</dbReference>
<dbReference type="GO" id="GO:0003677">
    <property type="term" value="F:DNA binding"/>
    <property type="evidence" value="ECO:0007669"/>
    <property type="project" value="UniProtKB-KW"/>
</dbReference>
<proteinExistence type="predicted"/>
<dbReference type="Pfam" id="PF12840">
    <property type="entry name" value="HTH_20"/>
    <property type="match status" value="1"/>
</dbReference>